<keyword evidence="1" id="KW-1133">Transmembrane helix</keyword>
<comment type="caution">
    <text evidence="2">The sequence shown here is derived from an EMBL/GenBank/DDBJ whole genome shotgun (WGS) entry which is preliminary data.</text>
</comment>
<dbReference type="PANTHER" id="PTHR31852">
    <property type="entry name" value="LATE EMBRYOGENESIS ABUNDANT (LEA) HYDROXYPROLINE-RICH GLYCOPROTEIN FAMILY"/>
    <property type="match status" value="1"/>
</dbReference>
<evidence type="ECO:0000313" key="2">
    <source>
        <dbReference type="EMBL" id="KAF6137426.1"/>
    </source>
</evidence>
<sequence>MPSTRRPLKIYCGISAIFFIIILVILIVIFLTLLRPKQPGVTANSITLKHFDAEVFPAFGLNVTLALVLTINNHRNYGSFKYDNTTAYLSYHGEVIAEAPLEGDLIPARSKHNISTTVDIGVDKLVESPYFLNESSQGVLNFTSVTTLRGIVRVFKVFHLHAVAHSTCEVALFLKLETVDSICTSKLKL</sequence>
<dbReference type="Proteomes" id="UP000541444">
    <property type="component" value="Unassembled WGS sequence"/>
</dbReference>
<dbReference type="InterPro" id="IPR055301">
    <property type="entry name" value="Lea14-like_2"/>
</dbReference>
<keyword evidence="1" id="KW-0472">Membrane</keyword>
<protein>
    <recommendedName>
        <fullName evidence="4">Late embryogenesis abundant protein LEA-2 subgroup domain-containing protein</fullName>
    </recommendedName>
</protein>
<keyword evidence="1" id="KW-0812">Transmembrane</keyword>
<dbReference type="AlphaFoldDB" id="A0A7J7L479"/>
<feature type="transmembrane region" description="Helical" evidence="1">
    <location>
        <begin position="55"/>
        <end position="72"/>
    </location>
</feature>
<organism evidence="2 3">
    <name type="scientific">Kingdonia uniflora</name>
    <dbReference type="NCBI Taxonomy" id="39325"/>
    <lineage>
        <taxon>Eukaryota</taxon>
        <taxon>Viridiplantae</taxon>
        <taxon>Streptophyta</taxon>
        <taxon>Embryophyta</taxon>
        <taxon>Tracheophyta</taxon>
        <taxon>Spermatophyta</taxon>
        <taxon>Magnoliopsida</taxon>
        <taxon>Ranunculales</taxon>
        <taxon>Circaeasteraceae</taxon>
        <taxon>Kingdonia</taxon>
    </lineage>
</organism>
<keyword evidence="3" id="KW-1185">Reference proteome</keyword>
<name>A0A7J7L479_9MAGN</name>
<gene>
    <name evidence="2" type="ORF">GIB67_009902</name>
</gene>
<feature type="transmembrane region" description="Helical" evidence="1">
    <location>
        <begin position="12"/>
        <end position="35"/>
    </location>
</feature>
<accession>A0A7J7L479</accession>
<proteinExistence type="predicted"/>
<reference evidence="2 3" key="1">
    <citation type="journal article" date="2020" name="IScience">
        <title>Genome Sequencing of the Endangered Kingdonia uniflora (Circaeasteraceae, Ranunculales) Reveals Potential Mechanisms of Evolutionary Specialization.</title>
        <authorList>
            <person name="Sun Y."/>
            <person name="Deng T."/>
            <person name="Zhang A."/>
            <person name="Moore M.J."/>
            <person name="Landis J.B."/>
            <person name="Lin N."/>
            <person name="Zhang H."/>
            <person name="Zhang X."/>
            <person name="Huang J."/>
            <person name="Zhang X."/>
            <person name="Sun H."/>
            <person name="Wang H."/>
        </authorList>
    </citation>
    <scope>NUCLEOTIDE SEQUENCE [LARGE SCALE GENOMIC DNA]</scope>
    <source>
        <strain evidence="2">TB1705</strain>
        <tissue evidence="2">Leaf</tissue>
    </source>
</reference>
<evidence type="ECO:0000313" key="3">
    <source>
        <dbReference type="Proteomes" id="UP000541444"/>
    </source>
</evidence>
<evidence type="ECO:0000256" key="1">
    <source>
        <dbReference type="SAM" id="Phobius"/>
    </source>
</evidence>
<evidence type="ECO:0008006" key="4">
    <source>
        <dbReference type="Google" id="ProtNLM"/>
    </source>
</evidence>
<dbReference type="EMBL" id="JACGCM010002657">
    <property type="protein sequence ID" value="KAF6137426.1"/>
    <property type="molecule type" value="Genomic_DNA"/>
</dbReference>
<dbReference type="OrthoDB" id="1894389at2759"/>